<gene>
    <name evidence="1" type="ORF">CE91St55_16610</name>
</gene>
<evidence type="ECO:0000313" key="1">
    <source>
        <dbReference type="EMBL" id="GKG99679.1"/>
    </source>
</evidence>
<dbReference type="EMBL" id="BQNJ01000001">
    <property type="protein sequence ID" value="GKG99679.1"/>
    <property type="molecule type" value="Genomic_DNA"/>
</dbReference>
<evidence type="ECO:0000313" key="2">
    <source>
        <dbReference type="Proteomes" id="UP001055091"/>
    </source>
</evidence>
<protein>
    <submittedName>
        <fullName evidence="1">Uncharacterized protein</fullName>
    </submittedName>
</protein>
<organism evidence="1 2">
    <name type="scientific">Hungatella hathewayi</name>
    <dbReference type="NCBI Taxonomy" id="154046"/>
    <lineage>
        <taxon>Bacteria</taxon>
        <taxon>Bacillati</taxon>
        <taxon>Bacillota</taxon>
        <taxon>Clostridia</taxon>
        <taxon>Lachnospirales</taxon>
        <taxon>Lachnospiraceae</taxon>
        <taxon>Hungatella</taxon>
    </lineage>
</organism>
<comment type="caution">
    <text evidence="1">The sequence shown here is derived from an EMBL/GenBank/DDBJ whole genome shotgun (WGS) entry which is preliminary data.</text>
</comment>
<name>A0AA37N2S6_9FIRM</name>
<proteinExistence type="predicted"/>
<dbReference type="Proteomes" id="UP001055091">
    <property type="component" value="Unassembled WGS sequence"/>
</dbReference>
<sequence>MSKFPGVLIQHGHPGAVSEAAVDIFGRMFPHDPSEYNHCAWDKQIAAKHK</sequence>
<reference evidence="1" key="1">
    <citation type="submission" date="2022-01" db="EMBL/GenBank/DDBJ databases">
        <title>Novel bile acid biosynthetic pathways are enriched in the microbiome of centenarians.</title>
        <authorList>
            <person name="Sato Y."/>
            <person name="Atarashi K."/>
            <person name="Plichta R.D."/>
            <person name="Arai Y."/>
            <person name="Sasajima S."/>
            <person name="Kearney M.S."/>
            <person name="Suda W."/>
            <person name="Takeshita K."/>
            <person name="Sasaki T."/>
            <person name="Okamoto S."/>
            <person name="Skelly N.A."/>
            <person name="Okamura Y."/>
            <person name="Vlamakis H."/>
            <person name="Li Y."/>
            <person name="Tanoue T."/>
            <person name="Takei H."/>
            <person name="Nittono H."/>
            <person name="Narushima S."/>
            <person name="Irie J."/>
            <person name="Itoh H."/>
            <person name="Moriya K."/>
            <person name="Sugiura Y."/>
            <person name="Suematsu M."/>
            <person name="Moritoki N."/>
            <person name="Shibata S."/>
            <person name="Littman R.D."/>
            <person name="Fischbach A.M."/>
            <person name="Uwamino Y."/>
            <person name="Inoue T."/>
            <person name="Honda A."/>
            <person name="Hattori M."/>
            <person name="Murai T."/>
            <person name="Xavier J.R."/>
            <person name="Hirose N."/>
            <person name="Honda K."/>
        </authorList>
    </citation>
    <scope>NUCLEOTIDE SEQUENCE</scope>
    <source>
        <strain evidence="1">CE91-St55</strain>
    </source>
</reference>
<dbReference type="AlphaFoldDB" id="A0AA37N2S6"/>
<accession>A0AA37N2S6</accession>